<dbReference type="InterPro" id="IPR000873">
    <property type="entry name" value="AMP-dep_synth/lig_dom"/>
</dbReference>
<reference evidence="8 9" key="1">
    <citation type="submission" date="2023-08" db="EMBL/GenBank/DDBJ databases">
        <title>Pathogen: clinical or host-associated sample.</title>
        <authorList>
            <person name="Hergert J."/>
            <person name="Casey R."/>
            <person name="Wagner J."/>
            <person name="Young E.L."/>
            <person name="Oakeson K.F."/>
        </authorList>
    </citation>
    <scope>NUCLEOTIDE SEQUENCE [LARGE SCALE GENOMIC DNA]</scope>
    <source>
        <strain evidence="8 9">UPHL-collab-2</strain>
        <plasmid evidence="8 9">unnamed1</plasmid>
    </source>
</reference>
<keyword evidence="4" id="KW-0547">Nucleotide-binding</keyword>
<keyword evidence="8" id="KW-0614">Plasmid</keyword>
<evidence type="ECO:0000313" key="9">
    <source>
        <dbReference type="Proteomes" id="UP001225788"/>
    </source>
</evidence>
<keyword evidence="5" id="KW-0067">ATP-binding</keyword>
<feature type="domain" description="AMP-dependent synthetase/ligase" evidence="6">
    <location>
        <begin position="97"/>
        <end position="467"/>
    </location>
</feature>
<dbReference type="EC" id="6.2.1.16" evidence="8"/>
<dbReference type="GO" id="GO:0030729">
    <property type="term" value="F:acetoacetate-CoA ligase activity"/>
    <property type="evidence" value="ECO:0007669"/>
    <property type="project" value="UniProtKB-EC"/>
</dbReference>
<dbReference type="InterPro" id="IPR042099">
    <property type="entry name" value="ANL_N_sf"/>
</dbReference>
<evidence type="ECO:0000259" key="6">
    <source>
        <dbReference type="Pfam" id="PF00501"/>
    </source>
</evidence>
<dbReference type="NCBIfam" id="TIGR01217">
    <property type="entry name" value="ac_ac_CoA_syn"/>
    <property type="match status" value="1"/>
</dbReference>
<keyword evidence="3" id="KW-0479">Metal-binding</keyword>
<evidence type="ECO:0000256" key="5">
    <source>
        <dbReference type="ARBA" id="ARBA00022840"/>
    </source>
</evidence>
<dbReference type="InterPro" id="IPR045851">
    <property type="entry name" value="AMP-bd_C_sf"/>
</dbReference>
<comment type="similarity">
    <text evidence="1">Belongs to the ATP-dependent AMP-binding enzyme family.</text>
</comment>
<evidence type="ECO:0000256" key="2">
    <source>
        <dbReference type="ARBA" id="ARBA00022598"/>
    </source>
</evidence>
<sequence>MQSDIVWQPDEASFETSNLARFARENGFDARDYDTLHRWSIADKGVFWRAVWDFTGVIGEAGERAFIDGAENPMTGAVFFPDARVNLAENLLRGDDDAIAIHEADETGARRTVTRGELRTMVARTADGLRRAGVSRDDCVAGILPNRTEALVALLATATVGATWSSCSPDFGVTAILDRLGQIKPKVLFAAACYRYGGKDHDIAQRIVDIAKGMESVEHVVVTNGSLPAATGGELFTRHEYPAFGHEAPLVFERVPFCHPVYVLYTSGTTGAPKAIVHSTGGVLVQHLKEHALHGDVRAGDVVSWYTNTAWMMYHWLISALACDAAILLYDGAPILKTPAGLDVTPLWKAAERTGVTHFGTSPKYLATLADEGYAPGRHHDLSALKSVLSAGAPVSPHQFDWVYDHIKQDMVFASISGGTEIIGCFMLGSPIHPVRRGHLTVKGLGLAVNVMDDRNAPILGRQGDLVCTEAFPSMPLTFWGERGMQRYHDTYFSQRREIWTHGDVAEMTPYGSAVIYGRSDTTLKPGGVRIGTAEIYAACELFPQIEDCLVFGAAVPGDEEIVLCVKLKDEAGLSDSFAKEVRQKIRDMASPRHVPHRIHAVSAIPYTLNGKRVEGAARTVLEGGVVKNMGSLANPECLDEYRDLDRSAAA</sequence>
<dbReference type="NCBIfam" id="NF002937">
    <property type="entry name" value="PRK03584.1"/>
    <property type="match status" value="1"/>
</dbReference>
<gene>
    <name evidence="8" type="ORF">Q9315_24860</name>
</gene>
<dbReference type="EMBL" id="CP132315">
    <property type="protein sequence ID" value="WLS05375.1"/>
    <property type="molecule type" value="Genomic_DNA"/>
</dbReference>
<evidence type="ECO:0000313" key="8">
    <source>
        <dbReference type="EMBL" id="WLS05375.1"/>
    </source>
</evidence>
<dbReference type="Gene3D" id="3.40.50.12780">
    <property type="entry name" value="N-terminal domain of ligase-like"/>
    <property type="match status" value="1"/>
</dbReference>
<dbReference type="RefSeq" id="WP_306161828.1">
    <property type="nucleotide sequence ID" value="NZ_CP132315.1"/>
</dbReference>
<evidence type="ECO:0000256" key="4">
    <source>
        <dbReference type="ARBA" id="ARBA00022741"/>
    </source>
</evidence>
<geneLocation type="plasmid" evidence="8 9">
    <name>unnamed1</name>
</geneLocation>
<dbReference type="PANTHER" id="PTHR42921">
    <property type="entry name" value="ACETOACETYL-COA SYNTHETASE"/>
    <property type="match status" value="1"/>
</dbReference>
<evidence type="ECO:0000259" key="7">
    <source>
        <dbReference type="Pfam" id="PF13193"/>
    </source>
</evidence>
<proteinExistence type="inferred from homology"/>
<dbReference type="Pfam" id="PF13193">
    <property type="entry name" value="AMP-binding_C"/>
    <property type="match status" value="1"/>
</dbReference>
<dbReference type="Proteomes" id="UP001225788">
    <property type="component" value="Plasmid unnamed1"/>
</dbReference>
<keyword evidence="2 8" id="KW-0436">Ligase</keyword>
<dbReference type="Gene3D" id="3.30.300.30">
    <property type="match status" value="1"/>
</dbReference>
<dbReference type="InterPro" id="IPR020845">
    <property type="entry name" value="AMP-binding_CS"/>
</dbReference>
<dbReference type="PANTHER" id="PTHR42921:SF1">
    <property type="entry name" value="ACETOACETYL-COA SYNTHETASE"/>
    <property type="match status" value="1"/>
</dbReference>
<dbReference type="InterPro" id="IPR005914">
    <property type="entry name" value="Acac_CoA_synth"/>
</dbReference>
<dbReference type="SUPFAM" id="SSF56801">
    <property type="entry name" value="Acetyl-CoA synthetase-like"/>
    <property type="match status" value="1"/>
</dbReference>
<evidence type="ECO:0000256" key="1">
    <source>
        <dbReference type="ARBA" id="ARBA00006432"/>
    </source>
</evidence>
<evidence type="ECO:0000256" key="3">
    <source>
        <dbReference type="ARBA" id="ARBA00022723"/>
    </source>
</evidence>
<dbReference type="Pfam" id="PF00501">
    <property type="entry name" value="AMP-binding"/>
    <property type="match status" value="1"/>
</dbReference>
<dbReference type="InterPro" id="IPR025110">
    <property type="entry name" value="AMP-bd_C"/>
</dbReference>
<protein>
    <submittedName>
        <fullName evidence="8">Acetoacetate--CoA ligase</fullName>
        <ecNumber evidence="8">6.2.1.16</ecNumber>
    </submittedName>
</protein>
<keyword evidence="9" id="KW-1185">Reference proteome</keyword>
<name>A0ABY9KA07_9HYPH</name>
<dbReference type="PROSITE" id="PS00455">
    <property type="entry name" value="AMP_BINDING"/>
    <property type="match status" value="1"/>
</dbReference>
<organism evidence="8 9">
    <name type="scientific">Shinella oryzae</name>
    <dbReference type="NCBI Taxonomy" id="2871820"/>
    <lineage>
        <taxon>Bacteria</taxon>
        <taxon>Pseudomonadati</taxon>
        <taxon>Pseudomonadota</taxon>
        <taxon>Alphaproteobacteria</taxon>
        <taxon>Hyphomicrobiales</taxon>
        <taxon>Rhizobiaceae</taxon>
        <taxon>Shinella</taxon>
    </lineage>
</organism>
<accession>A0ABY9KA07</accession>
<feature type="domain" description="AMP-binding enzyme C-terminal" evidence="7">
    <location>
        <begin position="543"/>
        <end position="612"/>
    </location>
</feature>